<dbReference type="SUPFAM" id="SSF57501">
    <property type="entry name" value="Cystine-knot cytokines"/>
    <property type="match status" value="1"/>
</dbReference>
<dbReference type="Proteomes" id="UP001159427">
    <property type="component" value="Unassembled WGS sequence"/>
</dbReference>
<feature type="non-terminal residue" evidence="2">
    <location>
        <position position="259"/>
    </location>
</feature>
<dbReference type="InterPro" id="IPR029034">
    <property type="entry name" value="Cystine-knot_cytokine"/>
</dbReference>
<sequence>MAVASTVGSSMRMAEPIKLPPVKCNEPVLATVEVDPQHRFLPYYVRLHRCEGSWEEFSPKTKKCVATGQKEIEIKVFSLERKKSELLRMYNHTSCGAECTTDGPDKCDPYVKKWNEDTCKCDCKFDDAPPRDIMEPKNGSRWNKDLCKYQCNRSPSGCPPKQKLDNNACSCVCKGVYKRACENRKVPLNPDTCECDEGRTSHGMSKGSITYVVIGAVLVVIALFVLSLCYRRRCKRSSLKRPKTNQMARETSSDATTYS</sequence>
<protein>
    <submittedName>
        <fullName evidence="2">Uncharacterized protein</fullName>
    </submittedName>
</protein>
<keyword evidence="1" id="KW-0812">Transmembrane</keyword>
<keyword evidence="1" id="KW-0472">Membrane</keyword>
<gene>
    <name evidence="2" type="ORF">PEVE_00015009</name>
</gene>
<proteinExistence type="predicted"/>
<keyword evidence="1" id="KW-1133">Transmembrane helix</keyword>
<dbReference type="EMBL" id="CALNXI010002144">
    <property type="protein sequence ID" value="CAH3183683.1"/>
    <property type="molecule type" value="Genomic_DNA"/>
</dbReference>
<organism evidence="2 3">
    <name type="scientific">Porites evermanni</name>
    <dbReference type="NCBI Taxonomy" id="104178"/>
    <lineage>
        <taxon>Eukaryota</taxon>
        <taxon>Metazoa</taxon>
        <taxon>Cnidaria</taxon>
        <taxon>Anthozoa</taxon>
        <taxon>Hexacorallia</taxon>
        <taxon>Scleractinia</taxon>
        <taxon>Fungiina</taxon>
        <taxon>Poritidae</taxon>
        <taxon>Porites</taxon>
    </lineage>
</organism>
<evidence type="ECO:0000313" key="3">
    <source>
        <dbReference type="Proteomes" id="UP001159427"/>
    </source>
</evidence>
<accession>A0ABN8RX27</accession>
<feature type="transmembrane region" description="Helical" evidence="1">
    <location>
        <begin position="209"/>
        <end position="230"/>
    </location>
</feature>
<evidence type="ECO:0000256" key="1">
    <source>
        <dbReference type="SAM" id="Phobius"/>
    </source>
</evidence>
<comment type="caution">
    <text evidence="2">The sequence shown here is derived from an EMBL/GenBank/DDBJ whole genome shotgun (WGS) entry which is preliminary data.</text>
</comment>
<name>A0ABN8RX27_9CNID</name>
<dbReference type="Gene3D" id="2.10.90.10">
    <property type="entry name" value="Cystine-knot cytokines"/>
    <property type="match status" value="1"/>
</dbReference>
<keyword evidence="3" id="KW-1185">Reference proteome</keyword>
<reference evidence="2 3" key="1">
    <citation type="submission" date="2022-05" db="EMBL/GenBank/DDBJ databases">
        <authorList>
            <consortium name="Genoscope - CEA"/>
            <person name="William W."/>
        </authorList>
    </citation>
    <scope>NUCLEOTIDE SEQUENCE [LARGE SCALE GENOMIC DNA]</scope>
</reference>
<evidence type="ECO:0000313" key="2">
    <source>
        <dbReference type="EMBL" id="CAH3183683.1"/>
    </source>
</evidence>